<evidence type="ECO:0000313" key="2">
    <source>
        <dbReference type="EMBL" id="EUC28456.1"/>
    </source>
</evidence>
<name>W6YBC2_COCC2</name>
<dbReference type="EMBL" id="KI964812">
    <property type="protein sequence ID" value="EUC28456.1"/>
    <property type="molecule type" value="Genomic_DNA"/>
</dbReference>
<protein>
    <submittedName>
        <fullName evidence="2">Uncharacterized protein</fullName>
    </submittedName>
</protein>
<feature type="compositionally biased region" description="Basic residues" evidence="1">
    <location>
        <begin position="58"/>
        <end position="69"/>
    </location>
</feature>
<evidence type="ECO:0000313" key="3">
    <source>
        <dbReference type="Proteomes" id="UP000053841"/>
    </source>
</evidence>
<feature type="region of interest" description="Disordered" evidence="1">
    <location>
        <begin position="45"/>
        <end position="69"/>
    </location>
</feature>
<reference evidence="2 3" key="1">
    <citation type="journal article" date="2013" name="PLoS Genet.">
        <title>Comparative genome structure, secondary metabolite, and effector coding capacity across Cochliobolus pathogens.</title>
        <authorList>
            <person name="Condon B.J."/>
            <person name="Leng Y."/>
            <person name="Wu D."/>
            <person name="Bushley K.E."/>
            <person name="Ohm R.A."/>
            <person name="Otillar R."/>
            <person name="Martin J."/>
            <person name="Schackwitz W."/>
            <person name="Grimwood J."/>
            <person name="MohdZainudin N."/>
            <person name="Xue C."/>
            <person name="Wang R."/>
            <person name="Manning V.A."/>
            <person name="Dhillon B."/>
            <person name="Tu Z.J."/>
            <person name="Steffenson B.J."/>
            <person name="Salamov A."/>
            <person name="Sun H."/>
            <person name="Lowry S."/>
            <person name="LaButti K."/>
            <person name="Han J."/>
            <person name="Copeland A."/>
            <person name="Lindquist E."/>
            <person name="Barry K."/>
            <person name="Schmutz J."/>
            <person name="Baker S.E."/>
            <person name="Ciuffetti L.M."/>
            <person name="Grigoriev I.V."/>
            <person name="Zhong S."/>
            <person name="Turgeon B.G."/>
        </authorList>
    </citation>
    <scope>NUCLEOTIDE SEQUENCE [LARGE SCALE GENOMIC DNA]</scope>
    <source>
        <strain evidence="2 3">26-R-13</strain>
    </source>
</reference>
<sequence>MLLDFQNTWVKIKVRRYEENSQTRAQRKKLNSRPYIHIRTDGKKNCILSLNPSPPKKAPARRPKGKQKD</sequence>
<gene>
    <name evidence="2" type="ORF">COCCADRAFT_109082</name>
</gene>
<dbReference type="GeneID" id="19143838"/>
<proteinExistence type="predicted"/>
<dbReference type="AlphaFoldDB" id="W6YBC2"/>
<evidence type="ECO:0000256" key="1">
    <source>
        <dbReference type="SAM" id="MobiDB-lite"/>
    </source>
</evidence>
<dbReference type="KEGG" id="bze:COCCADRAFT_109082"/>
<organism evidence="2 3">
    <name type="scientific">Cochliobolus carbonum (strain 26-R-13)</name>
    <name type="common">Maize leaf spot fungus</name>
    <name type="synonym">Bipolaris zeicola</name>
    <dbReference type="NCBI Taxonomy" id="930089"/>
    <lineage>
        <taxon>Eukaryota</taxon>
        <taxon>Fungi</taxon>
        <taxon>Dikarya</taxon>
        <taxon>Ascomycota</taxon>
        <taxon>Pezizomycotina</taxon>
        <taxon>Dothideomycetes</taxon>
        <taxon>Pleosporomycetidae</taxon>
        <taxon>Pleosporales</taxon>
        <taxon>Pleosporineae</taxon>
        <taxon>Pleosporaceae</taxon>
        <taxon>Bipolaris</taxon>
    </lineage>
</organism>
<accession>W6YBC2</accession>
<keyword evidence="3" id="KW-1185">Reference proteome</keyword>
<dbReference type="HOGENOM" id="CLU_2775576_0_0_1"/>
<dbReference type="RefSeq" id="XP_007717227.1">
    <property type="nucleotide sequence ID" value="XM_007719037.1"/>
</dbReference>
<dbReference type="Proteomes" id="UP000053841">
    <property type="component" value="Unassembled WGS sequence"/>
</dbReference>